<accession>A0ABW2TX79</accession>
<evidence type="ECO:0000256" key="1">
    <source>
        <dbReference type="SAM" id="Phobius"/>
    </source>
</evidence>
<proteinExistence type="predicted"/>
<evidence type="ECO:0000313" key="2">
    <source>
        <dbReference type="EMBL" id="MFC7618510.1"/>
    </source>
</evidence>
<protein>
    <recommendedName>
        <fullName evidence="4">ABC transport system permease protein</fullName>
    </recommendedName>
</protein>
<dbReference type="EMBL" id="JBHTEY010000004">
    <property type="protein sequence ID" value="MFC7618510.1"/>
    <property type="molecule type" value="Genomic_DNA"/>
</dbReference>
<keyword evidence="3" id="KW-1185">Reference proteome</keyword>
<gene>
    <name evidence="2" type="ORF">ACFQV2_39400</name>
</gene>
<feature type="transmembrane region" description="Helical" evidence="1">
    <location>
        <begin position="62"/>
        <end position="82"/>
    </location>
</feature>
<sequence length="111" mass="11781">MTAAAERRASAALAAGSRRLAERVLGLLDGAADLIAHGRDAGRRAELARIDADLTARARRQAFGAGLGQALVTLVLGLAAVWSVPLASGSTRCWCRSSPWSRWPSPRRCCR</sequence>
<comment type="caution">
    <text evidence="2">The sequence shown here is derived from an EMBL/GenBank/DDBJ whole genome shotgun (WGS) entry which is preliminary data.</text>
</comment>
<keyword evidence="1" id="KW-0812">Transmembrane</keyword>
<name>A0ABW2TX79_9PSEU</name>
<dbReference type="Proteomes" id="UP001596512">
    <property type="component" value="Unassembled WGS sequence"/>
</dbReference>
<evidence type="ECO:0008006" key="4">
    <source>
        <dbReference type="Google" id="ProtNLM"/>
    </source>
</evidence>
<keyword evidence="1" id="KW-1133">Transmembrane helix</keyword>
<evidence type="ECO:0000313" key="3">
    <source>
        <dbReference type="Proteomes" id="UP001596512"/>
    </source>
</evidence>
<reference evidence="3" key="1">
    <citation type="journal article" date="2019" name="Int. J. Syst. Evol. Microbiol.">
        <title>The Global Catalogue of Microorganisms (GCM) 10K type strain sequencing project: providing services to taxonomists for standard genome sequencing and annotation.</title>
        <authorList>
            <consortium name="The Broad Institute Genomics Platform"/>
            <consortium name="The Broad Institute Genome Sequencing Center for Infectious Disease"/>
            <person name="Wu L."/>
            <person name="Ma J."/>
        </authorList>
    </citation>
    <scope>NUCLEOTIDE SEQUENCE [LARGE SCALE GENOMIC DNA]</scope>
    <source>
        <strain evidence="3">JCM 17695</strain>
    </source>
</reference>
<keyword evidence="1" id="KW-0472">Membrane</keyword>
<organism evidence="2 3">
    <name type="scientific">Actinokineospora soli</name>
    <dbReference type="NCBI Taxonomy" id="1048753"/>
    <lineage>
        <taxon>Bacteria</taxon>
        <taxon>Bacillati</taxon>
        <taxon>Actinomycetota</taxon>
        <taxon>Actinomycetes</taxon>
        <taxon>Pseudonocardiales</taxon>
        <taxon>Pseudonocardiaceae</taxon>
        <taxon>Actinokineospora</taxon>
    </lineage>
</organism>